<organism evidence="3 4">
    <name type="scientific">Glycine soja</name>
    <name type="common">Wild soybean</name>
    <dbReference type="NCBI Taxonomy" id="3848"/>
    <lineage>
        <taxon>Eukaryota</taxon>
        <taxon>Viridiplantae</taxon>
        <taxon>Streptophyta</taxon>
        <taxon>Embryophyta</taxon>
        <taxon>Tracheophyta</taxon>
        <taxon>Spermatophyta</taxon>
        <taxon>Magnoliopsida</taxon>
        <taxon>eudicotyledons</taxon>
        <taxon>Gunneridae</taxon>
        <taxon>Pentapetalae</taxon>
        <taxon>rosids</taxon>
        <taxon>fabids</taxon>
        <taxon>Fabales</taxon>
        <taxon>Fabaceae</taxon>
        <taxon>Papilionoideae</taxon>
        <taxon>50 kb inversion clade</taxon>
        <taxon>NPAAA clade</taxon>
        <taxon>indigoferoid/millettioid clade</taxon>
        <taxon>Phaseoleae</taxon>
        <taxon>Glycine</taxon>
        <taxon>Glycine subgen. Soja</taxon>
    </lineage>
</organism>
<evidence type="ECO:0000256" key="1">
    <source>
        <dbReference type="SAM" id="Phobius"/>
    </source>
</evidence>
<gene>
    <name evidence="3" type="ORF">D0Y65_051147</name>
</gene>
<keyword evidence="4" id="KW-1185">Reference proteome</keyword>
<dbReference type="Proteomes" id="UP000289340">
    <property type="component" value="Chromosome 19"/>
</dbReference>
<protein>
    <recommendedName>
        <fullName evidence="2">Cobalamin-independent methionine synthase MetE C-terminal/archaeal domain-containing protein</fullName>
    </recommendedName>
</protein>
<keyword evidence="1" id="KW-0472">Membrane</keyword>
<keyword evidence="1" id="KW-1133">Transmembrane helix</keyword>
<feature type="domain" description="Cobalamin-independent methionine synthase MetE C-terminal/archaeal" evidence="2">
    <location>
        <begin position="17"/>
        <end position="46"/>
    </location>
</feature>
<dbReference type="Gene3D" id="3.20.20.210">
    <property type="match status" value="1"/>
</dbReference>
<name>A0A445FF19_GLYSO</name>
<reference evidence="3 4" key="1">
    <citation type="submission" date="2018-09" db="EMBL/GenBank/DDBJ databases">
        <title>A high-quality reference genome of wild soybean provides a powerful tool to mine soybean genomes.</title>
        <authorList>
            <person name="Xie M."/>
            <person name="Chung C.Y.L."/>
            <person name="Li M.-W."/>
            <person name="Wong F.-L."/>
            <person name="Chan T.-F."/>
            <person name="Lam H.-M."/>
        </authorList>
    </citation>
    <scope>NUCLEOTIDE SEQUENCE [LARGE SCALE GENOMIC DNA]</scope>
    <source>
        <strain evidence="4">cv. W05</strain>
        <tissue evidence="3">Hypocotyl of etiolated seedlings</tissue>
    </source>
</reference>
<dbReference type="InterPro" id="IPR038071">
    <property type="entry name" value="UROD/MetE-like_sf"/>
</dbReference>
<proteinExistence type="predicted"/>
<dbReference type="GO" id="GO:0003871">
    <property type="term" value="F:5-methyltetrahydropteroyltriglutamate-homocysteine S-methyltransferase activity"/>
    <property type="evidence" value="ECO:0007669"/>
    <property type="project" value="InterPro"/>
</dbReference>
<evidence type="ECO:0000259" key="2">
    <source>
        <dbReference type="Pfam" id="PF01717"/>
    </source>
</evidence>
<evidence type="ECO:0000313" key="4">
    <source>
        <dbReference type="Proteomes" id="UP000289340"/>
    </source>
</evidence>
<comment type="caution">
    <text evidence="3">The sequence shown here is derived from an EMBL/GenBank/DDBJ whole genome shotgun (WGS) entry which is preliminary data.</text>
</comment>
<dbReference type="AlphaFoldDB" id="A0A445FF19"/>
<keyword evidence="1" id="KW-0812">Transmembrane</keyword>
<dbReference type="GO" id="GO:0009086">
    <property type="term" value="P:methionine biosynthetic process"/>
    <property type="evidence" value="ECO:0007669"/>
    <property type="project" value="InterPro"/>
</dbReference>
<accession>A0A445FF19</accession>
<evidence type="ECO:0000313" key="3">
    <source>
        <dbReference type="EMBL" id="RZB47394.1"/>
    </source>
</evidence>
<dbReference type="EMBL" id="QZWG01000019">
    <property type="protein sequence ID" value="RZB47394.1"/>
    <property type="molecule type" value="Genomic_DNA"/>
</dbReference>
<dbReference type="GO" id="GO:0008270">
    <property type="term" value="F:zinc ion binding"/>
    <property type="evidence" value="ECO:0007669"/>
    <property type="project" value="InterPro"/>
</dbReference>
<sequence>MSSNHKIHTVIGIDLNDKMLTVLEKNILWVNPDCGLKTRKYTKVKPQSSQTWLPGQTHPQRTCQVNGIVGVEHVDSKLRVSPGSPCFKGLPLHSLFNMCFRLLIAMAMASPCILSCIFGPMMNNVNKENSSMIGLLDGF</sequence>
<dbReference type="InterPro" id="IPR002629">
    <property type="entry name" value="Met_Synth_C/arc"/>
</dbReference>
<dbReference type="Pfam" id="PF01717">
    <property type="entry name" value="Meth_synt_2"/>
    <property type="match status" value="1"/>
</dbReference>
<feature type="transmembrane region" description="Helical" evidence="1">
    <location>
        <begin position="102"/>
        <end position="122"/>
    </location>
</feature>